<name>A0ABY6AZ80_9BURK</name>
<keyword evidence="2" id="KW-0067">ATP-binding</keyword>
<organism evidence="2 3">
    <name type="scientific">Roseateles amylovorans</name>
    <dbReference type="NCBI Taxonomy" id="2978473"/>
    <lineage>
        <taxon>Bacteria</taxon>
        <taxon>Pseudomonadati</taxon>
        <taxon>Pseudomonadota</taxon>
        <taxon>Betaproteobacteria</taxon>
        <taxon>Burkholderiales</taxon>
        <taxon>Sphaerotilaceae</taxon>
        <taxon>Roseateles</taxon>
    </lineage>
</organism>
<dbReference type="EMBL" id="CP104562">
    <property type="protein sequence ID" value="UXH76608.1"/>
    <property type="molecule type" value="Genomic_DNA"/>
</dbReference>
<evidence type="ECO:0000313" key="2">
    <source>
        <dbReference type="EMBL" id="UXH76608.1"/>
    </source>
</evidence>
<reference evidence="2" key="1">
    <citation type="submission" date="2022-10" db="EMBL/GenBank/DDBJ databases">
        <title>Characterization and whole genome sequencing of a new Roseateles species, isolated from fresh water.</title>
        <authorList>
            <person name="Guliayeva D.Y."/>
            <person name="Akhremchuk A.E."/>
            <person name="Sikolenko M.A."/>
            <person name="Valentovich L.N."/>
            <person name="Sidarenka A.V."/>
        </authorList>
    </citation>
    <scope>NUCLEOTIDE SEQUENCE</scope>
    <source>
        <strain evidence="2">BIM B-1768</strain>
    </source>
</reference>
<keyword evidence="2" id="KW-0547">Nucleotide-binding</keyword>
<dbReference type="PANTHER" id="PTHR40396">
    <property type="entry name" value="ATPASE-LIKE PROTEIN"/>
    <property type="match status" value="1"/>
</dbReference>
<keyword evidence="3" id="KW-1185">Reference proteome</keyword>
<proteinExistence type="predicted"/>
<gene>
    <name evidence="2" type="ORF">N4261_16350</name>
</gene>
<dbReference type="InterPro" id="IPR003959">
    <property type="entry name" value="ATPase_AAA_core"/>
</dbReference>
<feature type="domain" description="ATPase AAA-type core" evidence="1">
    <location>
        <begin position="76"/>
        <end position="374"/>
    </location>
</feature>
<dbReference type="PANTHER" id="PTHR40396:SF1">
    <property type="entry name" value="ATPASE AAA-TYPE CORE DOMAIN-CONTAINING PROTEIN"/>
    <property type="match status" value="1"/>
</dbReference>
<evidence type="ECO:0000313" key="3">
    <source>
        <dbReference type="Proteomes" id="UP001064933"/>
    </source>
</evidence>
<dbReference type="Pfam" id="PF13304">
    <property type="entry name" value="AAA_21"/>
    <property type="match status" value="1"/>
</dbReference>
<dbReference type="Proteomes" id="UP001064933">
    <property type="component" value="Chromosome"/>
</dbReference>
<accession>A0ABY6AZ80</accession>
<dbReference type="SUPFAM" id="SSF52540">
    <property type="entry name" value="P-loop containing nucleoside triphosphate hydrolases"/>
    <property type="match status" value="1"/>
</dbReference>
<evidence type="ECO:0000259" key="1">
    <source>
        <dbReference type="Pfam" id="PF13304"/>
    </source>
</evidence>
<sequence>MRANQNRLSTDFCLMFSLSRNFSAITDRVPMLRHYAFSNFQSFRDQTVVSFELSQKAASHGWQVTSRGNARLTTVLAVMGANGAGKTGALKPLAFVAWFVAHSFHLPADQPIPMSTHALATAEPARIALEVEDTDGCLWRYELEIRAQRVFREALFRKRERFNYVFVRTLNADESGYDIKQQGFDFSPAEARKVRFNASLISTAAQYGVPLAQWLRSFGVVTNINLDGRSHFGAQHLAQSAEFFAQDDGARQRMVGFLASWDLGVSEVDIERLDAQRADGSVDRSWHAKVKHHSALGEFALRMEQESSGTQSAFVLLSRLLPVLRDGGLAVLDELDSDLHPLMIEPILDLFANPATNPHQAQLIFTCHTSEILDLLHKSQVLLVEKTDGHSQGYRADEIKGLRSDDNLRAKYMAGALGGIPRF</sequence>
<protein>
    <submittedName>
        <fullName evidence="2">ATP-binding protein</fullName>
    </submittedName>
</protein>
<dbReference type="RefSeq" id="WP_261756342.1">
    <property type="nucleotide sequence ID" value="NZ_CP104562.2"/>
</dbReference>
<dbReference type="InterPro" id="IPR027417">
    <property type="entry name" value="P-loop_NTPase"/>
</dbReference>
<dbReference type="Gene3D" id="3.40.50.300">
    <property type="entry name" value="P-loop containing nucleotide triphosphate hydrolases"/>
    <property type="match status" value="1"/>
</dbReference>
<dbReference type="GO" id="GO:0005524">
    <property type="term" value="F:ATP binding"/>
    <property type="evidence" value="ECO:0007669"/>
    <property type="project" value="UniProtKB-KW"/>
</dbReference>